<evidence type="ECO:0000313" key="1">
    <source>
        <dbReference type="EMBL" id="SVB32266.1"/>
    </source>
</evidence>
<dbReference type="EMBL" id="UINC01037173">
    <property type="protein sequence ID" value="SVB32266.1"/>
    <property type="molecule type" value="Genomic_DNA"/>
</dbReference>
<reference evidence="1" key="1">
    <citation type="submission" date="2018-05" db="EMBL/GenBank/DDBJ databases">
        <authorList>
            <person name="Lanie J.A."/>
            <person name="Ng W.-L."/>
            <person name="Kazmierczak K.M."/>
            <person name="Andrzejewski T.M."/>
            <person name="Davidsen T.M."/>
            <person name="Wayne K.J."/>
            <person name="Tettelin H."/>
            <person name="Glass J.I."/>
            <person name="Rusch D."/>
            <person name="Podicherti R."/>
            <person name="Tsui H.-C.T."/>
            <person name="Winkler M.E."/>
        </authorList>
    </citation>
    <scope>NUCLEOTIDE SEQUENCE</scope>
</reference>
<name>A0A382D1B0_9ZZZZ</name>
<organism evidence="1">
    <name type="scientific">marine metagenome</name>
    <dbReference type="NCBI Taxonomy" id="408172"/>
    <lineage>
        <taxon>unclassified sequences</taxon>
        <taxon>metagenomes</taxon>
        <taxon>ecological metagenomes</taxon>
    </lineage>
</organism>
<gene>
    <name evidence="1" type="ORF">METZ01_LOCUS185120</name>
</gene>
<dbReference type="AlphaFoldDB" id="A0A382D1B0"/>
<sequence>MEMNGSWELNPHKSIGPSPVQETLVFDISKGIQRYTMTARNEDGSNSLNQWEIQYDGKEHPTRTPGNTASVRRLGEKTEFVINKSNGQITSTYTRVLADDDRTIMSIGRNADGDILWVRVFEKK</sequence>
<accession>A0A382D1B0</accession>
<evidence type="ECO:0008006" key="2">
    <source>
        <dbReference type="Google" id="ProtNLM"/>
    </source>
</evidence>
<proteinExistence type="predicted"/>
<protein>
    <recommendedName>
        <fullName evidence="2">Lipocalin-like domain-containing protein</fullName>
    </recommendedName>
</protein>